<dbReference type="EMBL" id="JBJHZZ010000004">
    <property type="protein sequence ID" value="MFL0247059.1"/>
    <property type="molecule type" value="Genomic_DNA"/>
</dbReference>
<dbReference type="Gene3D" id="3.90.1720.10">
    <property type="entry name" value="endopeptidase domain like (from Nostoc punctiforme)"/>
    <property type="match status" value="1"/>
</dbReference>
<keyword evidence="1" id="KW-0472">Membrane</keyword>
<feature type="transmembrane region" description="Helical" evidence="1">
    <location>
        <begin position="6"/>
        <end position="26"/>
    </location>
</feature>
<dbReference type="RefSeq" id="WP_406769511.1">
    <property type="nucleotide sequence ID" value="NZ_JBJHZZ010000004.1"/>
</dbReference>
<keyword evidence="1" id="KW-0812">Transmembrane</keyword>
<organism evidence="2 3">
    <name type="scientific">Candidatus Clostridium stratigraminis</name>
    <dbReference type="NCBI Taxonomy" id="3381661"/>
    <lineage>
        <taxon>Bacteria</taxon>
        <taxon>Bacillati</taxon>
        <taxon>Bacillota</taxon>
        <taxon>Clostridia</taxon>
        <taxon>Eubacteriales</taxon>
        <taxon>Clostridiaceae</taxon>
        <taxon>Clostridium</taxon>
    </lineage>
</organism>
<evidence type="ECO:0000256" key="1">
    <source>
        <dbReference type="SAM" id="Phobius"/>
    </source>
</evidence>
<protein>
    <recommendedName>
        <fullName evidence="4">Bacteriophage peptidoglycan hydrolase</fullName>
    </recommendedName>
</protein>
<keyword evidence="3" id="KW-1185">Reference proteome</keyword>
<name>A0ABW8T3D4_9CLOT</name>
<gene>
    <name evidence="2" type="ORF">ACJDUG_08745</name>
</gene>
<dbReference type="Proteomes" id="UP001623591">
    <property type="component" value="Unassembled WGS sequence"/>
</dbReference>
<evidence type="ECO:0000313" key="3">
    <source>
        <dbReference type="Proteomes" id="UP001623591"/>
    </source>
</evidence>
<comment type="caution">
    <text evidence="2">The sequence shown here is derived from an EMBL/GenBank/DDBJ whole genome shotgun (WGS) entry which is preliminary data.</text>
</comment>
<proteinExistence type="predicted"/>
<accession>A0ABW8T3D4</accession>
<sequence>MKRYAVRRVNILITTVIMFFLVLLVLNKTLLKGSWMNTNLDQNMLNGIAESEKLTHSIIKNNDKNKDTNFNEKVYSYLKSSSHEKSVFNAAIILNGKTSSNSCVYFISEVLRRNGVEIPKEIGNTSQIVPLLQQKGFQKYTNYKDLQPGDIVFTTDESGNKNGVPSHTYVFMKWVEKGSYDYAYICDNQAKDYENQIYHIRNIKNKDSVNGIPKDAFSFFMRPE</sequence>
<evidence type="ECO:0000313" key="2">
    <source>
        <dbReference type="EMBL" id="MFL0247059.1"/>
    </source>
</evidence>
<evidence type="ECO:0008006" key="4">
    <source>
        <dbReference type="Google" id="ProtNLM"/>
    </source>
</evidence>
<keyword evidence="1" id="KW-1133">Transmembrane helix</keyword>
<reference evidence="2 3" key="1">
    <citation type="submission" date="2024-11" db="EMBL/GenBank/DDBJ databases">
        <authorList>
            <person name="Heng Y.C."/>
            <person name="Lim A.C.H."/>
            <person name="Lee J.K.Y."/>
            <person name="Kittelmann S."/>
        </authorList>
    </citation>
    <scope>NUCLEOTIDE SEQUENCE [LARGE SCALE GENOMIC DNA]</scope>
    <source>
        <strain evidence="2 3">WILCCON 0185</strain>
    </source>
</reference>